<feature type="region of interest" description="Disordered" evidence="4">
    <location>
        <begin position="1"/>
        <end position="33"/>
    </location>
</feature>
<evidence type="ECO:0000313" key="6">
    <source>
        <dbReference type="EMBL" id="QRC91099.1"/>
    </source>
</evidence>
<dbReference type="SMART" id="SM00906">
    <property type="entry name" value="Fungal_trans"/>
    <property type="match status" value="1"/>
</dbReference>
<evidence type="ECO:0000256" key="1">
    <source>
        <dbReference type="ARBA" id="ARBA00004123"/>
    </source>
</evidence>
<evidence type="ECO:0000259" key="5">
    <source>
        <dbReference type="PROSITE" id="PS50048"/>
    </source>
</evidence>
<dbReference type="AlphaFoldDB" id="A0A7U2EU26"/>
<dbReference type="GO" id="GO:0005634">
    <property type="term" value="C:nucleus"/>
    <property type="evidence" value="ECO:0007669"/>
    <property type="project" value="UniProtKB-SubCell"/>
</dbReference>
<keyword evidence="7" id="KW-1185">Reference proteome</keyword>
<sequence length="1031" mass="115026">MPDYSGERSHTSDEQPVSVPPNRRKQPSQQPRQLLSCTKCRERKVKCDRTKPCSACCARGQPKDCHFIAEGGDYAPIQQSYELRKLRAENLRLKERLRASKIPIEDEESDFATSPDSHLADRSGSSQRRRTAKQKRFQGSEWQDSIYFGSPGLASVVTDVSIAMFTVAAINVHKFATMNIRPMSSSLAYLMPRGQDMYTPKSPPPYPFPTFFPATPEECIPELLNCLPQREELFECLNAFEKRVHVCSFPHVPLEITKSEVERFLDDARRNAQMCPDMLALIFAAIALGGQHSVWDRSGGQWGVDTMHFEINKGNIYIAAAKQALRLASFMHKPSLLGIQALLMIGPYLTNSGRFLDAWTLFGTTIRLAHSIGLHRHPKKLDPAPPTQRECSIRQTLWWWMLHMDEQYSMTLGRPLGISGLGDCPPPHELTTDPRMLRFSEFINYFTILARQILSSERLTNAKVDEFTDSLKGLLDTMPEMLQFDSTWLLQETEIPEWPLSAMAAVYHCKAHTYLILLNRQRLDKYAPQAYSSTIKAMAPAFRSVNRTPPSQSPPTTATNVSLRGRTLVLTSSEEVLDAFLFFYLRVPAALISWTMAQQAFNASMILLLDAMERMSVTSGAVKAEKAFVVFQELQNIHSLASLAVERISWGLAKLHEVTQMPSGHAGTREAQGCESDVARVWNEAINAPHAMYEDSVMNATGMFLLEDPGLQGFVPEAFAPIAWNLGGVEPPEPFQLKREGQVSPGGGPMDSPESDEDTEDARSVGGMQGLRRSTTMRSAHTRYATPTLDDHQPHRVTAPTLHTNSTRQMQQHHVSQISLPDASHRHARPPHSQQPQIFEENNNGYNHPIVASTIDERQPQYEGNLLDLQQAPIAQMRHNSCPSLHLPASAPLPARPTYSSPATSRAHPPIAKAGPAPGLPGISDQASFQDFLESIPQSISPNSSPEGQASWAVRIADRSVNYQIQDPSMHELLPFQVGQALSGFPQTMAHERQSASAYDMHFSEAPMNAPLGTEISVDDWKRWMSSSLPE</sequence>
<dbReference type="CDD" id="cd00067">
    <property type="entry name" value="GAL4"/>
    <property type="match status" value="1"/>
</dbReference>
<dbReference type="VEuPathDB" id="FungiDB:JI435_005980"/>
<feature type="domain" description="Zn(2)-C6 fungal-type" evidence="5">
    <location>
        <begin position="36"/>
        <end position="67"/>
    </location>
</feature>
<keyword evidence="2" id="KW-0479">Metal-binding</keyword>
<accession>A0A7U2EU26</accession>
<dbReference type="CDD" id="cd12148">
    <property type="entry name" value="fungal_TF_MHR"/>
    <property type="match status" value="1"/>
</dbReference>
<keyword evidence="3" id="KW-0539">Nucleus</keyword>
<feature type="compositionally biased region" description="Polar residues" evidence="4">
    <location>
        <begin position="832"/>
        <end position="842"/>
    </location>
</feature>
<feature type="compositionally biased region" description="Polar residues" evidence="4">
    <location>
        <begin position="801"/>
        <end position="819"/>
    </location>
</feature>
<dbReference type="PROSITE" id="PS50048">
    <property type="entry name" value="ZN2_CY6_FUNGAL_2"/>
    <property type="match status" value="1"/>
</dbReference>
<feature type="compositionally biased region" description="Basic residues" evidence="4">
    <location>
        <begin position="127"/>
        <end position="136"/>
    </location>
</feature>
<evidence type="ECO:0000256" key="2">
    <source>
        <dbReference type="ARBA" id="ARBA00022723"/>
    </source>
</evidence>
<dbReference type="PANTHER" id="PTHR31001">
    <property type="entry name" value="UNCHARACTERIZED TRANSCRIPTIONAL REGULATORY PROTEIN"/>
    <property type="match status" value="1"/>
</dbReference>
<evidence type="ECO:0000256" key="4">
    <source>
        <dbReference type="SAM" id="MobiDB-lite"/>
    </source>
</evidence>
<dbReference type="GO" id="GO:0000981">
    <property type="term" value="F:DNA-binding transcription factor activity, RNA polymerase II-specific"/>
    <property type="evidence" value="ECO:0007669"/>
    <property type="project" value="InterPro"/>
</dbReference>
<dbReference type="Proteomes" id="UP000663193">
    <property type="component" value="Chromosome 1"/>
</dbReference>
<feature type="region of interest" description="Disordered" evidence="4">
    <location>
        <begin position="107"/>
        <end position="137"/>
    </location>
</feature>
<proteinExistence type="predicted"/>
<dbReference type="GO" id="GO:0006351">
    <property type="term" value="P:DNA-templated transcription"/>
    <property type="evidence" value="ECO:0007669"/>
    <property type="project" value="InterPro"/>
</dbReference>
<evidence type="ECO:0000256" key="3">
    <source>
        <dbReference type="ARBA" id="ARBA00023242"/>
    </source>
</evidence>
<dbReference type="Pfam" id="PF00172">
    <property type="entry name" value="Zn_clus"/>
    <property type="match status" value="1"/>
</dbReference>
<dbReference type="GO" id="GO:0008270">
    <property type="term" value="F:zinc ion binding"/>
    <property type="evidence" value="ECO:0007669"/>
    <property type="project" value="InterPro"/>
</dbReference>
<dbReference type="InterPro" id="IPR001138">
    <property type="entry name" value="Zn2Cys6_DnaBD"/>
</dbReference>
<dbReference type="Gene3D" id="4.10.240.10">
    <property type="entry name" value="Zn(2)-C6 fungal-type DNA-binding domain"/>
    <property type="match status" value="1"/>
</dbReference>
<dbReference type="EMBL" id="CP069023">
    <property type="protein sequence ID" value="QRC91099.1"/>
    <property type="molecule type" value="Genomic_DNA"/>
</dbReference>
<dbReference type="PROSITE" id="PS00463">
    <property type="entry name" value="ZN2_CY6_FUNGAL_1"/>
    <property type="match status" value="1"/>
</dbReference>
<dbReference type="InterPro" id="IPR036864">
    <property type="entry name" value="Zn2-C6_fun-type_DNA-bd_sf"/>
</dbReference>
<comment type="subcellular location">
    <subcellularLocation>
        <location evidence="1">Nucleus</location>
    </subcellularLocation>
</comment>
<dbReference type="SMART" id="SM00066">
    <property type="entry name" value="GAL4"/>
    <property type="match status" value="1"/>
</dbReference>
<dbReference type="GO" id="GO:0003677">
    <property type="term" value="F:DNA binding"/>
    <property type="evidence" value="ECO:0007669"/>
    <property type="project" value="InterPro"/>
</dbReference>
<dbReference type="PANTHER" id="PTHR31001:SF81">
    <property type="entry name" value="ZN(II)2CYS6 TRANSCRIPTION FACTOR"/>
    <property type="match status" value="1"/>
</dbReference>
<dbReference type="Pfam" id="PF04082">
    <property type="entry name" value="Fungal_trans"/>
    <property type="match status" value="1"/>
</dbReference>
<dbReference type="OrthoDB" id="1747771at2759"/>
<feature type="region of interest" description="Disordered" evidence="4">
    <location>
        <begin position="731"/>
        <end position="842"/>
    </location>
</feature>
<name>A0A7U2EU26_PHANO</name>
<dbReference type="InterPro" id="IPR050613">
    <property type="entry name" value="Sec_Metabolite_Reg"/>
</dbReference>
<gene>
    <name evidence="6" type="ORF">JI435_005980</name>
</gene>
<evidence type="ECO:0000313" key="7">
    <source>
        <dbReference type="Proteomes" id="UP000663193"/>
    </source>
</evidence>
<reference evidence="7" key="1">
    <citation type="journal article" date="2021" name="BMC Genomics">
        <title>Chromosome-level genome assembly and manually-curated proteome of model necrotroph Parastagonospora nodorum Sn15 reveals a genome-wide trove of candidate effector homologs, and redundancy of virulence-related functions within an accessory chromosome.</title>
        <authorList>
            <person name="Bertazzoni S."/>
            <person name="Jones D.A.B."/>
            <person name="Phan H.T."/>
            <person name="Tan K.-C."/>
            <person name="Hane J.K."/>
        </authorList>
    </citation>
    <scope>NUCLEOTIDE SEQUENCE [LARGE SCALE GENOMIC DNA]</scope>
    <source>
        <strain evidence="7">SN15 / ATCC MYA-4574 / FGSC 10173)</strain>
    </source>
</reference>
<dbReference type="InterPro" id="IPR007219">
    <property type="entry name" value="XnlR_reg_dom"/>
</dbReference>
<feature type="compositionally biased region" description="Basic and acidic residues" evidence="4">
    <location>
        <begin position="1"/>
        <end position="13"/>
    </location>
</feature>
<organism evidence="6 7">
    <name type="scientific">Phaeosphaeria nodorum (strain SN15 / ATCC MYA-4574 / FGSC 10173)</name>
    <name type="common">Glume blotch fungus</name>
    <name type="synonym">Parastagonospora nodorum</name>
    <dbReference type="NCBI Taxonomy" id="321614"/>
    <lineage>
        <taxon>Eukaryota</taxon>
        <taxon>Fungi</taxon>
        <taxon>Dikarya</taxon>
        <taxon>Ascomycota</taxon>
        <taxon>Pezizomycotina</taxon>
        <taxon>Dothideomycetes</taxon>
        <taxon>Pleosporomycetidae</taxon>
        <taxon>Pleosporales</taxon>
        <taxon>Pleosporineae</taxon>
        <taxon>Phaeosphaeriaceae</taxon>
        <taxon>Parastagonospora</taxon>
    </lineage>
</organism>
<dbReference type="SUPFAM" id="SSF57701">
    <property type="entry name" value="Zn2/Cys6 DNA-binding domain"/>
    <property type="match status" value="1"/>
</dbReference>
<protein>
    <recommendedName>
        <fullName evidence="5">Zn(2)-C6 fungal-type domain-containing protein</fullName>
    </recommendedName>
</protein>